<proteinExistence type="predicted"/>
<evidence type="ECO:0000256" key="1">
    <source>
        <dbReference type="SAM" id="MobiDB-lite"/>
    </source>
</evidence>
<dbReference type="AlphaFoldDB" id="A0AAN9SL22"/>
<reference evidence="2 3" key="1">
    <citation type="submission" date="2024-01" db="EMBL/GenBank/DDBJ databases">
        <title>The genomes of 5 underutilized Papilionoideae crops provide insights into root nodulation and disease resistanc.</title>
        <authorList>
            <person name="Jiang F."/>
        </authorList>
    </citation>
    <scope>NUCLEOTIDE SEQUENCE [LARGE SCALE GENOMIC DNA]</scope>
    <source>
        <strain evidence="2">DUOXIRENSHENG_FW03</strain>
        <tissue evidence="2">Leaves</tissue>
    </source>
</reference>
<feature type="region of interest" description="Disordered" evidence="1">
    <location>
        <begin position="143"/>
        <end position="163"/>
    </location>
</feature>
<evidence type="ECO:0000313" key="3">
    <source>
        <dbReference type="Proteomes" id="UP001386955"/>
    </source>
</evidence>
<sequence length="163" mass="18601">MFYFIFSCNFSLHNREPNNFSMQLLWELAITIVLRQNLNGCKKRPSKAFEEFEMVISGAGKVEQMLATAEEERALVEEGLKFKVPNRRSRREWDLSFDRKTNIEIPEVVSIIAEVVPTTPESQTRVSKDVIVSDKVMAPKMRYSAGGSSSKCKVDSFDDESLP</sequence>
<protein>
    <submittedName>
        <fullName evidence="2">Uncharacterized protein</fullName>
    </submittedName>
</protein>
<name>A0AAN9SL22_PSOTE</name>
<gene>
    <name evidence="2" type="ORF">VNO78_10298</name>
</gene>
<dbReference type="EMBL" id="JAYMYS010000003">
    <property type="protein sequence ID" value="KAK7399122.1"/>
    <property type="molecule type" value="Genomic_DNA"/>
</dbReference>
<organism evidence="2 3">
    <name type="scientific">Psophocarpus tetragonolobus</name>
    <name type="common">Winged bean</name>
    <name type="synonym">Dolichos tetragonolobus</name>
    <dbReference type="NCBI Taxonomy" id="3891"/>
    <lineage>
        <taxon>Eukaryota</taxon>
        <taxon>Viridiplantae</taxon>
        <taxon>Streptophyta</taxon>
        <taxon>Embryophyta</taxon>
        <taxon>Tracheophyta</taxon>
        <taxon>Spermatophyta</taxon>
        <taxon>Magnoliopsida</taxon>
        <taxon>eudicotyledons</taxon>
        <taxon>Gunneridae</taxon>
        <taxon>Pentapetalae</taxon>
        <taxon>rosids</taxon>
        <taxon>fabids</taxon>
        <taxon>Fabales</taxon>
        <taxon>Fabaceae</taxon>
        <taxon>Papilionoideae</taxon>
        <taxon>50 kb inversion clade</taxon>
        <taxon>NPAAA clade</taxon>
        <taxon>indigoferoid/millettioid clade</taxon>
        <taxon>Phaseoleae</taxon>
        <taxon>Psophocarpus</taxon>
    </lineage>
</organism>
<evidence type="ECO:0000313" key="2">
    <source>
        <dbReference type="EMBL" id="KAK7399122.1"/>
    </source>
</evidence>
<dbReference type="Proteomes" id="UP001386955">
    <property type="component" value="Unassembled WGS sequence"/>
</dbReference>
<keyword evidence="3" id="KW-1185">Reference proteome</keyword>
<accession>A0AAN9SL22</accession>
<comment type="caution">
    <text evidence="2">The sequence shown here is derived from an EMBL/GenBank/DDBJ whole genome shotgun (WGS) entry which is preliminary data.</text>
</comment>